<name>A0A7S9PZG3_9SPHI</name>
<evidence type="ECO:0000259" key="1">
    <source>
        <dbReference type="Pfam" id="PF20613"/>
    </source>
</evidence>
<dbReference type="EMBL" id="CP064939">
    <property type="protein sequence ID" value="QPH40473.1"/>
    <property type="molecule type" value="Genomic_DNA"/>
</dbReference>
<protein>
    <recommendedName>
        <fullName evidence="1">HipA-like kinase domain-containing protein</fullName>
    </recommendedName>
</protein>
<dbReference type="Proteomes" id="UP000594759">
    <property type="component" value="Chromosome"/>
</dbReference>
<dbReference type="Pfam" id="PF20613">
    <property type="entry name" value="HipA_2"/>
    <property type="match status" value="1"/>
</dbReference>
<organism evidence="2 3">
    <name type="scientific">Pedobacter endophyticus</name>
    <dbReference type="NCBI Taxonomy" id="2789740"/>
    <lineage>
        <taxon>Bacteria</taxon>
        <taxon>Pseudomonadati</taxon>
        <taxon>Bacteroidota</taxon>
        <taxon>Sphingobacteriia</taxon>
        <taxon>Sphingobacteriales</taxon>
        <taxon>Sphingobacteriaceae</taxon>
        <taxon>Pedobacter</taxon>
    </lineage>
</organism>
<dbReference type="KEGG" id="pex:IZT61_04095"/>
<dbReference type="InterPro" id="IPR046748">
    <property type="entry name" value="HipA_2"/>
</dbReference>
<reference evidence="2 3" key="1">
    <citation type="submission" date="2020-11" db="EMBL/GenBank/DDBJ databases">
        <title>Pedobacter endophytica, an endophytic bacteria isolated form Carex pumila.</title>
        <authorList>
            <person name="Peng Y."/>
            <person name="Jiang L."/>
            <person name="Lee J."/>
        </authorList>
    </citation>
    <scope>NUCLEOTIDE SEQUENCE [LARGE SCALE GENOMIC DNA]</scope>
    <source>
        <strain evidence="2 3">JBR3-12</strain>
    </source>
</reference>
<accession>A0A7S9PZG3</accession>
<proteinExistence type="predicted"/>
<dbReference type="AlphaFoldDB" id="A0A7S9PZG3"/>
<dbReference type="RefSeq" id="WP_196099927.1">
    <property type="nucleotide sequence ID" value="NZ_CP064939.1"/>
</dbReference>
<keyword evidence="3" id="KW-1185">Reference proteome</keyword>
<evidence type="ECO:0000313" key="3">
    <source>
        <dbReference type="Proteomes" id="UP000594759"/>
    </source>
</evidence>
<gene>
    <name evidence="2" type="ORF">IZT61_04095</name>
</gene>
<feature type="domain" description="HipA-like kinase" evidence="1">
    <location>
        <begin position="52"/>
        <end position="170"/>
    </location>
</feature>
<sequence length="274" mass="31366">MIKLTPIRFDGKLKGGSTKPWSVTCIDENSNDLSMIPCVVKLFTPNHIAQSCHIAKEFICSELAREFDLDTPESYLVNLTDPKFLSTLLKEDVEELKTKHQGTTFCSKLINASLVSEGLKKSTFSINDCATLFAFDCMIMNADRGGHHNKANLMMDDDGFILIDHELCLHFIDGESDDALQVILDEFAENRWPRIYFHHLFYSKLKAYRGQKKNLFDTFKEYLDRLDINKIADLIEQLKVADIGVGESDRLIDYLYQLKQNSNKYCLIMLSLIS</sequence>
<evidence type="ECO:0000313" key="2">
    <source>
        <dbReference type="EMBL" id="QPH40473.1"/>
    </source>
</evidence>